<dbReference type="EMBL" id="JABXBU010001863">
    <property type="protein sequence ID" value="KAF8782517.1"/>
    <property type="molecule type" value="Genomic_DNA"/>
</dbReference>
<reference evidence="1" key="2">
    <citation type="submission" date="2020-06" db="EMBL/GenBank/DDBJ databases">
        <authorList>
            <person name="Sheffer M."/>
        </authorList>
    </citation>
    <scope>NUCLEOTIDE SEQUENCE</scope>
</reference>
<gene>
    <name evidence="1" type="ORF">HNY73_012789</name>
</gene>
<sequence length="73" mass="8068">MIITEDLSVINTPGGDCRDALMGLRTFSGRCPFTLPFSDDVSPDIGFQSVVRSGDTWINYLFVCAKFPIPLRP</sequence>
<accession>A0A8T0EY58</accession>
<reference evidence="1" key="1">
    <citation type="journal article" date="2020" name="bioRxiv">
        <title>Chromosome-level reference genome of the European wasp spider Argiope bruennichi: a resource for studies on range expansion and evolutionary adaptation.</title>
        <authorList>
            <person name="Sheffer M.M."/>
            <person name="Hoppe A."/>
            <person name="Krehenwinkel H."/>
            <person name="Uhl G."/>
            <person name="Kuss A.W."/>
            <person name="Jensen L."/>
            <person name="Jensen C."/>
            <person name="Gillespie R.G."/>
            <person name="Hoff K.J."/>
            <person name="Prost S."/>
        </authorList>
    </citation>
    <scope>NUCLEOTIDE SEQUENCE</scope>
</reference>
<name>A0A8T0EY58_ARGBR</name>
<protein>
    <submittedName>
        <fullName evidence="1">Uncharacterized protein</fullName>
    </submittedName>
</protein>
<organism evidence="1 2">
    <name type="scientific">Argiope bruennichi</name>
    <name type="common">Wasp spider</name>
    <name type="synonym">Aranea bruennichi</name>
    <dbReference type="NCBI Taxonomy" id="94029"/>
    <lineage>
        <taxon>Eukaryota</taxon>
        <taxon>Metazoa</taxon>
        <taxon>Ecdysozoa</taxon>
        <taxon>Arthropoda</taxon>
        <taxon>Chelicerata</taxon>
        <taxon>Arachnida</taxon>
        <taxon>Araneae</taxon>
        <taxon>Araneomorphae</taxon>
        <taxon>Entelegynae</taxon>
        <taxon>Araneoidea</taxon>
        <taxon>Araneidae</taxon>
        <taxon>Argiope</taxon>
    </lineage>
</organism>
<keyword evidence="2" id="KW-1185">Reference proteome</keyword>
<dbReference type="AlphaFoldDB" id="A0A8T0EY58"/>
<evidence type="ECO:0000313" key="1">
    <source>
        <dbReference type="EMBL" id="KAF8782517.1"/>
    </source>
</evidence>
<evidence type="ECO:0000313" key="2">
    <source>
        <dbReference type="Proteomes" id="UP000807504"/>
    </source>
</evidence>
<comment type="caution">
    <text evidence="1">The sequence shown here is derived from an EMBL/GenBank/DDBJ whole genome shotgun (WGS) entry which is preliminary data.</text>
</comment>
<dbReference type="Proteomes" id="UP000807504">
    <property type="component" value="Unassembled WGS sequence"/>
</dbReference>
<proteinExistence type="predicted"/>